<keyword evidence="1 4" id="KW-0378">Hydrolase</keyword>
<dbReference type="GO" id="GO:0016787">
    <property type="term" value="F:hydrolase activity"/>
    <property type="evidence" value="ECO:0007669"/>
    <property type="project" value="UniProtKB-KW"/>
</dbReference>
<dbReference type="SUPFAM" id="SSF53474">
    <property type="entry name" value="alpha/beta-Hydrolases"/>
    <property type="match status" value="1"/>
</dbReference>
<dbReference type="PANTHER" id="PTHR48081">
    <property type="entry name" value="AB HYDROLASE SUPERFAMILY PROTEIN C4A8.06C"/>
    <property type="match status" value="1"/>
</dbReference>
<evidence type="ECO:0000259" key="3">
    <source>
        <dbReference type="Pfam" id="PF20434"/>
    </source>
</evidence>
<feature type="domain" description="BD-FAE-like" evidence="3">
    <location>
        <begin position="43"/>
        <end position="220"/>
    </location>
</feature>
<organism evidence="4 5">
    <name type="scientific">Flavobacterium turcicum</name>
    <dbReference type="NCBI Taxonomy" id="2764718"/>
    <lineage>
        <taxon>Bacteria</taxon>
        <taxon>Pseudomonadati</taxon>
        <taxon>Bacteroidota</taxon>
        <taxon>Flavobacteriia</taxon>
        <taxon>Flavobacteriales</taxon>
        <taxon>Flavobacteriaceae</taxon>
        <taxon>Flavobacterium</taxon>
    </lineage>
</organism>
<keyword evidence="2" id="KW-0732">Signal</keyword>
<feature type="chain" id="PRO_5045281957" evidence="2">
    <location>
        <begin position="23"/>
        <end position="284"/>
    </location>
</feature>
<keyword evidence="5" id="KW-1185">Reference proteome</keyword>
<accession>A0ABR7JHH4</accession>
<comment type="caution">
    <text evidence="4">The sequence shown here is derived from an EMBL/GenBank/DDBJ whole genome shotgun (WGS) entry which is preliminary data.</text>
</comment>
<dbReference type="PANTHER" id="PTHR48081:SF33">
    <property type="entry name" value="KYNURENINE FORMAMIDASE"/>
    <property type="match status" value="1"/>
</dbReference>
<dbReference type="InterPro" id="IPR029058">
    <property type="entry name" value="AB_hydrolase_fold"/>
</dbReference>
<evidence type="ECO:0000256" key="1">
    <source>
        <dbReference type="ARBA" id="ARBA00022801"/>
    </source>
</evidence>
<dbReference type="InterPro" id="IPR049492">
    <property type="entry name" value="BD-FAE-like_dom"/>
</dbReference>
<gene>
    <name evidence="4" type="ORF">H8R26_10975</name>
</gene>
<feature type="signal peptide" evidence="2">
    <location>
        <begin position="1"/>
        <end position="22"/>
    </location>
</feature>
<dbReference type="Proteomes" id="UP000621670">
    <property type="component" value="Unassembled WGS sequence"/>
</dbReference>
<name>A0ABR7JHH4_9FLAO</name>
<evidence type="ECO:0000256" key="2">
    <source>
        <dbReference type="SAM" id="SignalP"/>
    </source>
</evidence>
<reference evidence="4 5" key="1">
    <citation type="submission" date="2020-08" db="EMBL/GenBank/DDBJ databases">
        <title>Description of novel Flavobacterium F-400 isolate.</title>
        <authorList>
            <person name="Saticioglu I."/>
            <person name="Duman M."/>
            <person name="Altun S."/>
        </authorList>
    </citation>
    <scope>NUCLEOTIDE SEQUENCE [LARGE SCALE GENOMIC DNA]</scope>
    <source>
        <strain evidence="4 5">F-400</strain>
    </source>
</reference>
<proteinExistence type="predicted"/>
<dbReference type="InterPro" id="IPR050300">
    <property type="entry name" value="GDXG_lipolytic_enzyme"/>
</dbReference>
<evidence type="ECO:0000313" key="4">
    <source>
        <dbReference type="EMBL" id="MBC5863943.1"/>
    </source>
</evidence>
<dbReference type="EMBL" id="JACRUM010000006">
    <property type="protein sequence ID" value="MBC5863943.1"/>
    <property type="molecule type" value="Genomic_DNA"/>
</dbReference>
<evidence type="ECO:0000313" key="5">
    <source>
        <dbReference type="Proteomes" id="UP000621670"/>
    </source>
</evidence>
<sequence>MRLFKISTVLISVFLITSCASKKTTNIVYQPTTVENASTAPKLNIFVPRKVNQAGAKVLIFVHGGNWNSGRKETYNLLGRNFAKRGIITVIPDYSLSPAVNYDVMAQQIATVIEWTKKNIGQYNGNANQIFVTGHSAGGHLGALAVMNPKYGVQPASVAGIILNDAAGLDMKNYLEKFPPTNQDDYLATWTANPEQWKVASPIYYVNAQTPPFLLYVGTKTYPSIIEGTQRFEKAIKVFQPEVQTIRLRKKHVPMVVQYFKPWSARFEEMISFMEENSKERSSK</sequence>
<dbReference type="Pfam" id="PF20434">
    <property type="entry name" value="BD-FAE"/>
    <property type="match status" value="1"/>
</dbReference>
<protein>
    <submittedName>
        <fullName evidence="4">Alpha/beta hydrolase</fullName>
    </submittedName>
</protein>
<dbReference type="Gene3D" id="3.40.50.1820">
    <property type="entry name" value="alpha/beta hydrolase"/>
    <property type="match status" value="1"/>
</dbReference>
<dbReference type="PROSITE" id="PS51257">
    <property type="entry name" value="PROKAR_LIPOPROTEIN"/>
    <property type="match status" value="1"/>
</dbReference>